<dbReference type="PANTHER" id="PTHR33493:SF6">
    <property type="entry name" value="LATE EMBRYOGENESIS ABUNDANT PROTEIN 6"/>
    <property type="match status" value="1"/>
</dbReference>
<dbReference type="RefSeq" id="XP_021768170.1">
    <property type="nucleotide sequence ID" value="XM_021912478.1"/>
</dbReference>
<dbReference type="PANTHER" id="PTHR33493">
    <property type="entry name" value="LATE EMBRYOGENESIS ABUNDANT PROTEIN 6-RELATED"/>
    <property type="match status" value="1"/>
</dbReference>
<dbReference type="SMR" id="A0A803L5Y2"/>
<feature type="compositionally biased region" description="Basic and acidic residues" evidence="2">
    <location>
        <begin position="55"/>
        <end position="75"/>
    </location>
</feature>
<dbReference type="EnsemblPlants" id="AUR62007271-RA">
    <property type="protein sequence ID" value="AUR62007271-RA:cds"/>
    <property type="gene ID" value="AUR62007271"/>
</dbReference>
<organism evidence="3 4">
    <name type="scientific">Chenopodium quinoa</name>
    <name type="common">Quinoa</name>
    <dbReference type="NCBI Taxonomy" id="63459"/>
    <lineage>
        <taxon>Eukaryota</taxon>
        <taxon>Viridiplantae</taxon>
        <taxon>Streptophyta</taxon>
        <taxon>Embryophyta</taxon>
        <taxon>Tracheophyta</taxon>
        <taxon>Spermatophyta</taxon>
        <taxon>Magnoliopsida</taxon>
        <taxon>eudicotyledons</taxon>
        <taxon>Gunneridae</taxon>
        <taxon>Pentapetalae</taxon>
        <taxon>Caryophyllales</taxon>
        <taxon>Chenopodiaceae</taxon>
        <taxon>Chenopodioideae</taxon>
        <taxon>Atripliceae</taxon>
        <taxon>Chenopodium</taxon>
    </lineage>
</organism>
<dbReference type="GeneID" id="110732526"/>
<feature type="region of interest" description="Disordered" evidence="2">
    <location>
        <begin position="55"/>
        <end position="88"/>
    </location>
</feature>
<dbReference type="OMA" id="SKQLGHH"/>
<evidence type="ECO:0000313" key="4">
    <source>
        <dbReference type="Proteomes" id="UP000596660"/>
    </source>
</evidence>
<dbReference type="AlphaFoldDB" id="A0A803L5Y2"/>
<sequence>MQSAKHKVSNMASAAKEKIQVAKAKVEEEAQQATARTKEEKEIATELRKVKEAEAKADLHHSKAKHTAEKLESKQLGHHYHMPGTGIVTGADHIPVKISNQQAYGAAGNIPGTGTRTTTTTTHNQVQPPHCNKHL</sequence>
<feature type="region of interest" description="Disordered" evidence="2">
    <location>
        <begin position="105"/>
        <end position="135"/>
    </location>
</feature>
<name>A0A803L5Y2_CHEQI</name>
<feature type="compositionally biased region" description="Low complexity" evidence="2">
    <location>
        <begin position="112"/>
        <end position="122"/>
    </location>
</feature>
<gene>
    <name evidence="3" type="primary">LOC110732526</name>
</gene>
<dbReference type="InterPro" id="IPR005513">
    <property type="entry name" value="LEA_1"/>
</dbReference>
<dbReference type="Proteomes" id="UP000596660">
    <property type="component" value="Unplaced"/>
</dbReference>
<dbReference type="GO" id="GO:0009793">
    <property type="term" value="P:embryo development ending in seed dormancy"/>
    <property type="evidence" value="ECO:0007669"/>
    <property type="project" value="InterPro"/>
</dbReference>
<accession>A0A803L5Y2</accession>
<reference evidence="3" key="2">
    <citation type="submission" date="2021-03" db="UniProtKB">
        <authorList>
            <consortium name="EnsemblPlants"/>
        </authorList>
    </citation>
    <scope>IDENTIFICATION</scope>
</reference>
<dbReference type="Pfam" id="PF03760">
    <property type="entry name" value="LEA_1"/>
    <property type="match status" value="1"/>
</dbReference>
<dbReference type="Gramene" id="AUR62007271-RA">
    <property type="protein sequence ID" value="AUR62007271-RA:cds"/>
    <property type="gene ID" value="AUR62007271"/>
</dbReference>
<proteinExistence type="inferred from homology"/>
<reference evidence="3" key="1">
    <citation type="journal article" date="2017" name="Nature">
        <title>The genome of Chenopodium quinoa.</title>
        <authorList>
            <person name="Jarvis D.E."/>
            <person name="Ho Y.S."/>
            <person name="Lightfoot D.J."/>
            <person name="Schmoeckel S.M."/>
            <person name="Li B."/>
            <person name="Borm T.J.A."/>
            <person name="Ohyanagi H."/>
            <person name="Mineta K."/>
            <person name="Michell C.T."/>
            <person name="Saber N."/>
            <person name="Kharbatia N.M."/>
            <person name="Rupper R.R."/>
            <person name="Sharp A.R."/>
            <person name="Dally N."/>
            <person name="Boughton B.A."/>
            <person name="Woo Y.H."/>
            <person name="Gao G."/>
            <person name="Schijlen E.G.W.M."/>
            <person name="Guo X."/>
            <person name="Momin A.A."/>
            <person name="Negrao S."/>
            <person name="Al-Babili S."/>
            <person name="Gehring C."/>
            <person name="Roessner U."/>
            <person name="Jung C."/>
            <person name="Murphy K."/>
            <person name="Arold S.T."/>
            <person name="Gojobori T."/>
            <person name="van der Linden C.G."/>
            <person name="van Loo E.N."/>
            <person name="Jellen E.N."/>
            <person name="Maughan P.J."/>
            <person name="Tester M."/>
        </authorList>
    </citation>
    <scope>NUCLEOTIDE SEQUENCE [LARGE SCALE GENOMIC DNA]</scope>
    <source>
        <strain evidence="3">cv. PI 614886</strain>
    </source>
</reference>
<protein>
    <recommendedName>
        <fullName evidence="5">Seed maturation protein</fullName>
    </recommendedName>
</protein>
<evidence type="ECO:0000256" key="1">
    <source>
        <dbReference type="ARBA" id="ARBA00010975"/>
    </source>
</evidence>
<evidence type="ECO:0000256" key="2">
    <source>
        <dbReference type="SAM" id="MobiDB-lite"/>
    </source>
</evidence>
<evidence type="ECO:0008006" key="5">
    <source>
        <dbReference type="Google" id="ProtNLM"/>
    </source>
</evidence>
<dbReference type="OrthoDB" id="695393at2759"/>
<comment type="similarity">
    <text evidence="1">Belongs to the LEA type 1 family.</text>
</comment>
<keyword evidence="4" id="KW-1185">Reference proteome</keyword>
<evidence type="ECO:0000313" key="3">
    <source>
        <dbReference type="EnsemblPlants" id="AUR62007271-RA:cds"/>
    </source>
</evidence>
<dbReference type="KEGG" id="cqi:110732526"/>